<keyword evidence="2" id="KW-0808">Transferase</keyword>
<dbReference type="EMBL" id="JAGGLG010000025">
    <property type="protein sequence ID" value="MBP2019261.1"/>
    <property type="molecule type" value="Genomic_DNA"/>
</dbReference>
<organism evidence="3 4">
    <name type="scientific">Symbiobacterium terraclitae</name>
    <dbReference type="NCBI Taxonomy" id="557451"/>
    <lineage>
        <taxon>Bacteria</taxon>
        <taxon>Bacillati</taxon>
        <taxon>Bacillota</taxon>
        <taxon>Clostridia</taxon>
        <taxon>Eubacteriales</taxon>
        <taxon>Symbiobacteriaceae</taxon>
        <taxon>Symbiobacterium</taxon>
    </lineage>
</organism>
<evidence type="ECO:0000313" key="3">
    <source>
        <dbReference type="EMBL" id="MBP2019261.1"/>
    </source>
</evidence>
<keyword evidence="4" id="KW-1185">Reference proteome</keyword>
<dbReference type="PIRSF" id="PIRSF004553">
    <property type="entry name" value="CHP00095"/>
    <property type="match status" value="1"/>
</dbReference>
<dbReference type="PANTHER" id="PTHR43542">
    <property type="entry name" value="METHYLTRANSFERASE"/>
    <property type="match status" value="1"/>
</dbReference>
<name>A0ABS4JWI0_9FIRM</name>
<dbReference type="InterPro" id="IPR029063">
    <property type="entry name" value="SAM-dependent_MTases_sf"/>
</dbReference>
<reference evidence="3 4" key="1">
    <citation type="submission" date="2021-03" db="EMBL/GenBank/DDBJ databases">
        <title>Genomic Encyclopedia of Type Strains, Phase IV (KMG-IV): sequencing the most valuable type-strain genomes for metagenomic binning, comparative biology and taxonomic classification.</title>
        <authorList>
            <person name="Goeker M."/>
        </authorList>
    </citation>
    <scope>NUCLEOTIDE SEQUENCE [LARGE SCALE GENOMIC DNA]</scope>
    <source>
        <strain evidence="3 4">DSM 27138</strain>
    </source>
</reference>
<comment type="caution">
    <text evidence="3">The sequence shown here is derived from an EMBL/GenBank/DDBJ whole genome shotgun (WGS) entry which is preliminary data.</text>
</comment>
<proteinExistence type="predicted"/>
<dbReference type="Pfam" id="PF03602">
    <property type="entry name" value="Cons_hypoth95"/>
    <property type="match status" value="1"/>
</dbReference>
<dbReference type="Proteomes" id="UP001519289">
    <property type="component" value="Unassembled WGS sequence"/>
</dbReference>
<dbReference type="PROSITE" id="PS00092">
    <property type="entry name" value="N6_MTASE"/>
    <property type="match status" value="1"/>
</dbReference>
<keyword evidence="1" id="KW-0489">Methyltransferase</keyword>
<dbReference type="RefSeq" id="WP_209467377.1">
    <property type="nucleotide sequence ID" value="NZ_JAGGLG010000025.1"/>
</dbReference>
<accession>A0ABS4JWI0</accession>
<dbReference type="InterPro" id="IPR002052">
    <property type="entry name" value="DNA_methylase_N6_adenine_CS"/>
</dbReference>
<protein>
    <submittedName>
        <fullName evidence="3">16S rRNA (Guanine(966)-N(2))-methyltransferase RsmD</fullName>
    </submittedName>
</protein>
<dbReference type="PANTHER" id="PTHR43542:SF1">
    <property type="entry name" value="METHYLTRANSFERASE"/>
    <property type="match status" value="1"/>
</dbReference>
<evidence type="ECO:0000256" key="1">
    <source>
        <dbReference type="ARBA" id="ARBA00022603"/>
    </source>
</evidence>
<dbReference type="Gene3D" id="3.40.50.150">
    <property type="entry name" value="Vaccinia Virus protein VP39"/>
    <property type="match status" value="1"/>
</dbReference>
<dbReference type="SUPFAM" id="SSF53335">
    <property type="entry name" value="S-adenosyl-L-methionine-dependent methyltransferases"/>
    <property type="match status" value="1"/>
</dbReference>
<gene>
    <name evidence="3" type="ORF">J2Z79_002688</name>
</gene>
<dbReference type="NCBIfam" id="TIGR00095">
    <property type="entry name" value="16S rRNA (guanine(966)-N(2))-methyltransferase RsmD"/>
    <property type="match status" value="1"/>
</dbReference>
<evidence type="ECO:0000313" key="4">
    <source>
        <dbReference type="Proteomes" id="UP001519289"/>
    </source>
</evidence>
<sequence length="192" mass="20685">MRVITGSAKGRPLKTLKGRDIRPTSDRVKGTLFNIIGPRVVDSRFLDLFAGSGAVGIEALSRGAERCVFVELQTAHLRLVEANLQATGLRDRAELLRRDARAALVDLGNRGRKFDLIFVDPPYGQGLVPEALAGIDAHGLLAEDGWVICEHHGKDPVPAAAGGLHKFREVVIGETVLSIFRAQTHDAGGQHS</sequence>
<dbReference type="InterPro" id="IPR004398">
    <property type="entry name" value="RNA_MeTrfase_RsmD"/>
</dbReference>
<evidence type="ECO:0000256" key="2">
    <source>
        <dbReference type="ARBA" id="ARBA00022679"/>
    </source>
</evidence>
<dbReference type="CDD" id="cd02440">
    <property type="entry name" value="AdoMet_MTases"/>
    <property type="match status" value="1"/>
</dbReference>